<evidence type="ECO:0000256" key="4">
    <source>
        <dbReference type="ARBA" id="ARBA00022688"/>
    </source>
</evidence>
<keyword evidence="5" id="KW-0809">Transit peptide</keyword>
<accession>A0ABM1Y5Q9</accession>
<dbReference type="Pfam" id="PF08511">
    <property type="entry name" value="COQ9"/>
    <property type="match status" value="1"/>
</dbReference>
<sequence length="510" mass="58291">MSLVNQVKSKLLAREYKDVFMLLRSAENEVLLQTESMEMVSALVDTLIEARTLNEAKLLSLSEDLLKLVVEKCLPQEVLLELLEKVETTKDDEIFTSLLKVLQVALLRLNESKVRTLEWSLNTILSYINSIQLPDYVSKVGTDEEKLLECDETIRRVLLLYMTILLFLEPIWKTLNSNDIIFKTTSATRKNVVICFILQLIGNHLIYLDVQHKPCKTTDAGVPEGKILQYIVSPTTYCGHIKDCRISKLCSTHVRETFDEFRAREEQKEKKTLTQNILNSRTEAIDKDIKVLVVKESILEAALDYVPSHGWSKNALVKGAESVNYPSVVNGLFPKGGIELLNYFHTHCNKKLADQLKRITSGNNDAQDSAKFARKAIEIRLRMLIPYLQHWPQALGLMSLPPNIPASLAHILTLVDKICYYAGDRSVDFNWYTRRVGLASIYKATELYMLQDNSQDFEKTWKFLGRRVEEARILHDFLIKSEHASVHIQNAVGSTFSTARNILGLNFDRR</sequence>
<dbReference type="InterPro" id="IPR048674">
    <property type="entry name" value="COQ9_HTH"/>
</dbReference>
<comment type="subcellular location">
    <subcellularLocation>
        <location evidence="1 8">Mitochondrion</location>
    </subcellularLocation>
</comment>
<dbReference type="PANTHER" id="PTHR21427">
    <property type="entry name" value="UBIQUINONE BIOSYNTHESIS PROTEIN COQ9, MITOCHONDRIAL"/>
    <property type="match status" value="1"/>
</dbReference>
<dbReference type="Proteomes" id="UP000069940">
    <property type="component" value="Unassembled WGS sequence"/>
</dbReference>
<evidence type="ECO:0000256" key="6">
    <source>
        <dbReference type="ARBA" id="ARBA00023121"/>
    </source>
</evidence>
<feature type="domain" description="COQ9 C-terminal" evidence="9">
    <location>
        <begin position="404"/>
        <end position="472"/>
    </location>
</feature>
<reference evidence="12" key="1">
    <citation type="journal article" date="2015" name="Proc. Natl. Acad. Sci. U.S.A.">
        <title>Genome sequence of the Asian Tiger mosquito, Aedes albopictus, reveals insights into its biology, genetics, and evolution.</title>
        <authorList>
            <person name="Chen X.G."/>
            <person name="Jiang X."/>
            <person name="Gu J."/>
            <person name="Xu M."/>
            <person name="Wu Y."/>
            <person name="Deng Y."/>
            <person name="Zhang C."/>
            <person name="Bonizzoni M."/>
            <person name="Dermauw W."/>
            <person name="Vontas J."/>
            <person name="Armbruster P."/>
            <person name="Huang X."/>
            <person name="Yang Y."/>
            <person name="Zhang H."/>
            <person name="He W."/>
            <person name="Peng H."/>
            <person name="Liu Y."/>
            <person name="Wu K."/>
            <person name="Chen J."/>
            <person name="Lirakis M."/>
            <person name="Topalis P."/>
            <person name="Van Leeuwen T."/>
            <person name="Hall A.B."/>
            <person name="Jiang X."/>
            <person name="Thorpe C."/>
            <person name="Mueller R.L."/>
            <person name="Sun C."/>
            <person name="Waterhouse R.M."/>
            <person name="Yan G."/>
            <person name="Tu Z.J."/>
            <person name="Fang X."/>
            <person name="James A.A."/>
        </authorList>
    </citation>
    <scope>NUCLEOTIDE SEQUENCE [LARGE SCALE GENOMIC DNA]</scope>
    <source>
        <strain evidence="12">Foshan</strain>
    </source>
</reference>
<keyword evidence="12" id="KW-1185">Reference proteome</keyword>
<keyword evidence="4 8" id="KW-0831">Ubiquinone biosynthesis</keyword>
<evidence type="ECO:0000256" key="7">
    <source>
        <dbReference type="ARBA" id="ARBA00023128"/>
    </source>
</evidence>
<evidence type="ECO:0000256" key="3">
    <source>
        <dbReference type="ARBA" id="ARBA00010766"/>
    </source>
</evidence>
<evidence type="ECO:0000256" key="1">
    <source>
        <dbReference type="ARBA" id="ARBA00004173"/>
    </source>
</evidence>
<evidence type="ECO:0000313" key="11">
    <source>
        <dbReference type="EnsemblMetazoa" id="AALFPA23_005977.P7723"/>
    </source>
</evidence>
<protein>
    <recommendedName>
        <fullName evidence="8">Ubiquinone biosynthesis protein</fullName>
    </recommendedName>
</protein>
<evidence type="ECO:0000256" key="8">
    <source>
        <dbReference type="RuleBase" id="RU366063"/>
    </source>
</evidence>
<feature type="domain" description="Ubiquinone biosynthesis protein COQ9 HTH" evidence="10">
    <location>
        <begin position="294"/>
        <end position="321"/>
    </location>
</feature>
<comment type="similarity">
    <text evidence="3 8">Belongs to the COQ9 family.</text>
</comment>
<name>A0ABM1Y5Q9_AEDAL</name>
<dbReference type="Gene3D" id="1.10.357.10">
    <property type="entry name" value="Tetracycline Repressor, domain 2"/>
    <property type="match status" value="1"/>
</dbReference>
<dbReference type="NCBIfam" id="TIGR02396">
    <property type="entry name" value="diverge_rpsU"/>
    <property type="match status" value="1"/>
</dbReference>
<dbReference type="GeneID" id="109405972"/>
<dbReference type="PANTHER" id="PTHR21427:SF19">
    <property type="entry name" value="UBIQUINONE BIOSYNTHESIS PROTEIN COQ9, MITOCHONDRIAL"/>
    <property type="match status" value="1"/>
</dbReference>
<reference evidence="11" key="2">
    <citation type="submission" date="2025-05" db="UniProtKB">
        <authorList>
            <consortium name="EnsemblMetazoa"/>
        </authorList>
    </citation>
    <scope>IDENTIFICATION</scope>
    <source>
        <strain evidence="11">Foshan</strain>
    </source>
</reference>
<keyword evidence="7 8" id="KW-0496">Mitochondrion</keyword>
<evidence type="ECO:0000259" key="10">
    <source>
        <dbReference type="Pfam" id="PF21392"/>
    </source>
</evidence>
<evidence type="ECO:0000256" key="5">
    <source>
        <dbReference type="ARBA" id="ARBA00022946"/>
    </source>
</evidence>
<proteinExistence type="inferred from homology"/>
<dbReference type="Pfam" id="PF21392">
    <property type="entry name" value="COQ9_N"/>
    <property type="match status" value="1"/>
</dbReference>
<keyword evidence="6 8" id="KW-0446">Lipid-binding</keyword>
<evidence type="ECO:0000256" key="2">
    <source>
        <dbReference type="ARBA" id="ARBA00004749"/>
    </source>
</evidence>
<organism evidence="11 12">
    <name type="scientific">Aedes albopictus</name>
    <name type="common">Asian tiger mosquito</name>
    <name type="synonym">Stegomyia albopicta</name>
    <dbReference type="NCBI Taxonomy" id="7160"/>
    <lineage>
        <taxon>Eukaryota</taxon>
        <taxon>Metazoa</taxon>
        <taxon>Ecdysozoa</taxon>
        <taxon>Arthropoda</taxon>
        <taxon>Hexapoda</taxon>
        <taxon>Insecta</taxon>
        <taxon>Pterygota</taxon>
        <taxon>Neoptera</taxon>
        <taxon>Endopterygota</taxon>
        <taxon>Diptera</taxon>
        <taxon>Nematocera</taxon>
        <taxon>Culicoidea</taxon>
        <taxon>Culicidae</taxon>
        <taxon>Culicinae</taxon>
        <taxon>Aedini</taxon>
        <taxon>Aedes</taxon>
        <taxon>Stegomyia</taxon>
    </lineage>
</organism>
<dbReference type="RefSeq" id="XP_029732836.2">
    <property type="nucleotide sequence ID" value="XM_029876976.2"/>
</dbReference>
<dbReference type="InterPro" id="IPR012762">
    <property type="entry name" value="Ubiq_biosynth_COQ9"/>
</dbReference>
<comment type="function">
    <text evidence="8">Membrane-associated protein that warps the membrane surface to access and bind aromatic isoprenes with high specificity, including ubiquinone (CoQ) isoprene intermediates and presents them directly to Coq7, therefore facilitating the Coq7-mediated hydroxylase step. Participates in the biosynthesis of coenzyme Q, also named ubiquinone, an essential lipid-soluble electron transporter for aerobic cellular respiration.</text>
</comment>
<evidence type="ECO:0000313" key="12">
    <source>
        <dbReference type="Proteomes" id="UP000069940"/>
    </source>
</evidence>
<dbReference type="InterPro" id="IPR013718">
    <property type="entry name" value="COQ9_C"/>
</dbReference>
<dbReference type="EnsemblMetazoa" id="AALFPA23_005977.R7723">
    <property type="protein sequence ID" value="AALFPA23_005977.P7723"/>
    <property type="gene ID" value="AALFPA23_005977"/>
</dbReference>
<evidence type="ECO:0000259" key="9">
    <source>
        <dbReference type="Pfam" id="PF08511"/>
    </source>
</evidence>
<comment type="pathway">
    <text evidence="2 8">Cofactor biosynthesis; ubiquinone biosynthesis.</text>
</comment>